<name>S7XTP6_SPRLO</name>
<proteinExistence type="predicted"/>
<evidence type="ECO:0000313" key="2">
    <source>
        <dbReference type="Proteomes" id="UP000014978"/>
    </source>
</evidence>
<reference evidence="2" key="1">
    <citation type="journal article" date="2013" name="PLoS Genet.">
        <title>The genome of Spraguea lophii and the basis of host-microsporidian interactions.</title>
        <authorList>
            <person name="Campbell S.E."/>
            <person name="Williams T.A."/>
            <person name="Yousuf A."/>
            <person name="Soanes D.M."/>
            <person name="Paszkiewicz K.H."/>
            <person name="Williams B.A.P."/>
        </authorList>
    </citation>
    <scope>NUCLEOTIDE SEQUENCE [LARGE SCALE GENOMIC DNA]</scope>
    <source>
        <strain evidence="2">42_110</strain>
    </source>
</reference>
<gene>
    <name evidence="1" type="ORF">SLOPH_2061</name>
</gene>
<feature type="non-terminal residue" evidence="1">
    <location>
        <position position="281"/>
    </location>
</feature>
<evidence type="ECO:0000313" key="1">
    <source>
        <dbReference type="EMBL" id="EPR79228.1"/>
    </source>
</evidence>
<dbReference type="EMBL" id="ATCN01000335">
    <property type="protein sequence ID" value="EPR79228.1"/>
    <property type="molecule type" value="Genomic_DNA"/>
</dbReference>
<accession>S7XTP6</accession>
<organism evidence="1 2">
    <name type="scientific">Spraguea lophii (strain 42_110)</name>
    <name type="common">Microsporidian parasite</name>
    <dbReference type="NCBI Taxonomy" id="1358809"/>
    <lineage>
        <taxon>Eukaryota</taxon>
        <taxon>Fungi</taxon>
        <taxon>Fungi incertae sedis</taxon>
        <taxon>Microsporidia</taxon>
        <taxon>Spragueidae</taxon>
        <taxon>Spraguea</taxon>
    </lineage>
</organism>
<dbReference type="STRING" id="1358809.S7XTP6"/>
<dbReference type="Proteomes" id="UP000014978">
    <property type="component" value="Unassembled WGS sequence"/>
</dbReference>
<dbReference type="InParanoid" id="S7XTP6"/>
<protein>
    <submittedName>
        <fullName evidence="1">Vesicular transport protein</fullName>
    </submittedName>
</protein>
<comment type="caution">
    <text evidence="1">The sequence shown here is derived from an EMBL/GenBank/DDBJ whole genome shotgun (WGS) entry which is preliminary data.</text>
</comment>
<dbReference type="OrthoDB" id="2189189at2759"/>
<dbReference type="AlphaFoldDB" id="S7XTP6"/>
<dbReference type="HOGENOM" id="CLU_991036_0_0_1"/>
<dbReference type="VEuPathDB" id="MicrosporidiaDB:SLOPH_2061"/>
<sequence>MLFFSQKKEDVTMEGLLFTLNDRLSSSVYLEDKLDSLEEIYRLSISYPFSVGIHSLEYILNSVEIKRPIQYKILNNIFQSHDGDEFIDISFKNENDIKNILDNYINDIHYLSTINYLSKNITKLSLIALKSDVFMQNIKNLTKINIIILIMLSKDNFFKEQIVVECILETILNRIDILLDQKKEYERIKKTDKEQKTRKKVKINNIVIEKYINNTNLHNLILLMIQIIKDSRKNHKYFIELNFKRIIDKILEYDKEIFFQLLIVILNERSNNIKILQEYFM</sequence>
<keyword evidence="2" id="KW-1185">Reference proteome</keyword>